<keyword evidence="2" id="KW-1185">Reference proteome</keyword>
<dbReference type="Proteomes" id="UP001597374">
    <property type="component" value="Unassembled WGS sequence"/>
</dbReference>
<reference evidence="2" key="1">
    <citation type="journal article" date="2019" name="Int. J. Syst. Evol. Microbiol.">
        <title>The Global Catalogue of Microorganisms (GCM) 10K type strain sequencing project: providing services to taxonomists for standard genome sequencing and annotation.</title>
        <authorList>
            <consortium name="The Broad Institute Genomics Platform"/>
            <consortium name="The Broad Institute Genome Sequencing Center for Infectious Disease"/>
            <person name="Wu L."/>
            <person name="Ma J."/>
        </authorList>
    </citation>
    <scope>NUCLEOTIDE SEQUENCE [LARGE SCALE GENOMIC DNA]</scope>
    <source>
        <strain evidence="2">CGMCC 4.1782</strain>
    </source>
</reference>
<evidence type="ECO:0000313" key="2">
    <source>
        <dbReference type="Proteomes" id="UP001597374"/>
    </source>
</evidence>
<name>A0ABW5CV11_9BACT</name>
<comment type="caution">
    <text evidence="1">The sequence shown here is derived from an EMBL/GenBank/DDBJ whole genome shotgun (WGS) entry which is preliminary data.</text>
</comment>
<accession>A0ABW5CV11</accession>
<evidence type="ECO:0000313" key="1">
    <source>
        <dbReference type="EMBL" id="MFD2245638.1"/>
    </source>
</evidence>
<sequence length="228" mass="26717">MKASSYSADSRRRYSCYAVVSANSINKASNWHIEERMGLFYKATTKELLEARNQIILEIGIPLLEKKGFKKTPFSTSWFGRDSLHGYIYELCRLTPESELQVIEIQIVRGDKWIKFILNIFKLNPNPESLDQLIGVDGLQFKLPPNSITEMHLGIDDIKGPPLFDYNFMFRKHKIGSFYTKSGLDKRIKQLRKIIEKDLDNIEHFVERWHEMHEPLVTTWEEHLIEGK</sequence>
<proteinExistence type="predicted"/>
<organism evidence="1 2">
    <name type="scientific">Pontibacter ruber</name>
    <dbReference type="NCBI Taxonomy" id="1343895"/>
    <lineage>
        <taxon>Bacteria</taxon>
        <taxon>Pseudomonadati</taxon>
        <taxon>Bacteroidota</taxon>
        <taxon>Cytophagia</taxon>
        <taxon>Cytophagales</taxon>
        <taxon>Hymenobacteraceae</taxon>
        <taxon>Pontibacter</taxon>
    </lineage>
</organism>
<gene>
    <name evidence="1" type="ORF">ACFSKP_05195</name>
</gene>
<dbReference type="EMBL" id="JBHUIM010000001">
    <property type="protein sequence ID" value="MFD2245638.1"/>
    <property type="molecule type" value="Genomic_DNA"/>
</dbReference>
<dbReference type="RefSeq" id="WP_377495348.1">
    <property type="nucleotide sequence ID" value="NZ_JBHUIM010000001.1"/>
</dbReference>
<protein>
    <submittedName>
        <fullName evidence="1">Uncharacterized protein</fullName>
    </submittedName>
</protein>